<dbReference type="AlphaFoldDB" id="A0A4Z0Z7B7"/>
<name>A0A4Z0Z7B7_9PEZI</name>
<reference evidence="1 2" key="1">
    <citation type="submission" date="2019-03" db="EMBL/GenBank/DDBJ databases">
        <title>Draft genome sequence of Xylaria hypoxylon DSM 108379, a ubiquitous saprotrophic-parasitic fungi on hardwood.</title>
        <authorList>
            <person name="Buettner E."/>
            <person name="Leonhardt S."/>
            <person name="Gebauer A.M."/>
            <person name="Liers C."/>
            <person name="Hofrichter M."/>
            <person name="Kellner H."/>
        </authorList>
    </citation>
    <scope>NUCLEOTIDE SEQUENCE [LARGE SCALE GENOMIC DNA]</scope>
    <source>
        <strain evidence="1 2">DSM 108379</strain>
    </source>
</reference>
<evidence type="ECO:0000313" key="1">
    <source>
        <dbReference type="EMBL" id="TGJ85266.1"/>
    </source>
</evidence>
<proteinExistence type="predicted"/>
<dbReference type="Proteomes" id="UP000297716">
    <property type="component" value="Unassembled WGS sequence"/>
</dbReference>
<evidence type="ECO:0000313" key="2">
    <source>
        <dbReference type="Proteomes" id="UP000297716"/>
    </source>
</evidence>
<sequence>MATTSIEYLTLPTVEALRAPRTFKKPPPRYNYTLLELIRYYTGNDPDLIWGPFYRKIRAAKHDTTEWEPYNVNQIWDNIPDAAQKRPGSIGRFFNWLFNHDPPPTLTVPKSVKKIKSEKTDDTDSYPTTPKVIKSWRSEIKIDDDWSPSQIDFTKWYGRLKHPADYDDEFFRNNYRILYERVCEFTETWFGRYAYLEDSRDSKEEISAWDVPLTEQFTQYARVVAHEDRGYVEWKDILNDPVHRKWLCAGIFAQIIERKIFNQLLFGASKEFQDELERHDSHWVLQEGFSRKEGRRQIARSAIGEGLVPRNFWDAVDDLTGQTVLIFQPILTLVALQDVTRTDLPGFWQEAHSLIAMAGYLQVCTAVSPSIFHILSASPGARFQWDDEAHADPSIYAASKAFHRSHEERWRVIADISSKSGSADVSRLINSLEDSEDITEYLPFPTNEQEYRLFDHQRRRGGKVMYAVFPKLTRYTAENIGQTAIDVRPVTSQEMQEEGEGMRISILSRCMVVYYQGLVHSPADQEDGIPLEEYLQELAWDRMPGILPYWRYYWKDDGNPSAWLHWPVWPEGLDKYWLWWFITIIIGQIIQYNLGPLPSETDNGYWTTVVYKPFQWFAWEAMAYLVIRFSGITFFEGPWSFLRFHALGWVFYIATEFLLKYGTGNARLFSLICAPLLWLDQVFFNKVPRTIMGLAGILDQRYDAFTGLFSTAKQTVAA</sequence>
<dbReference type="EMBL" id="SKBN01000049">
    <property type="protein sequence ID" value="TGJ85266.1"/>
    <property type="molecule type" value="Genomic_DNA"/>
</dbReference>
<protein>
    <submittedName>
        <fullName evidence="1">Uncharacterized protein</fullName>
    </submittedName>
</protein>
<keyword evidence="2" id="KW-1185">Reference proteome</keyword>
<gene>
    <name evidence="1" type="ORF">E0Z10_g3515</name>
</gene>
<dbReference type="STRING" id="37992.A0A4Z0Z7B7"/>
<accession>A0A4Z0Z7B7</accession>
<dbReference type="OrthoDB" id="4749307at2759"/>
<comment type="caution">
    <text evidence="1">The sequence shown here is derived from an EMBL/GenBank/DDBJ whole genome shotgun (WGS) entry which is preliminary data.</text>
</comment>
<organism evidence="1 2">
    <name type="scientific">Xylaria hypoxylon</name>
    <dbReference type="NCBI Taxonomy" id="37992"/>
    <lineage>
        <taxon>Eukaryota</taxon>
        <taxon>Fungi</taxon>
        <taxon>Dikarya</taxon>
        <taxon>Ascomycota</taxon>
        <taxon>Pezizomycotina</taxon>
        <taxon>Sordariomycetes</taxon>
        <taxon>Xylariomycetidae</taxon>
        <taxon>Xylariales</taxon>
        <taxon>Xylariaceae</taxon>
        <taxon>Xylaria</taxon>
    </lineage>
</organism>